<dbReference type="Proteomes" id="UP000001064">
    <property type="component" value="Unassembled WGS sequence"/>
</dbReference>
<reference evidence="5" key="1">
    <citation type="journal article" date="2011" name="Genome Biol.">
        <title>Comparative genomics of the social amoebae Dictyostelium discoideum and Dictyostelium purpureum.</title>
        <authorList>
            <consortium name="US DOE Joint Genome Institute (JGI-PGF)"/>
            <person name="Sucgang R."/>
            <person name="Kuo A."/>
            <person name="Tian X."/>
            <person name="Salerno W."/>
            <person name="Parikh A."/>
            <person name="Feasley C.L."/>
            <person name="Dalin E."/>
            <person name="Tu H."/>
            <person name="Huang E."/>
            <person name="Barry K."/>
            <person name="Lindquist E."/>
            <person name="Shapiro H."/>
            <person name="Bruce D."/>
            <person name="Schmutz J."/>
            <person name="Salamov A."/>
            <person name="Fey P."/>
            <person name="Gaudet P."/>
            <person name="Anjard C."/>
            <person name="Babu M.M."/>
            <person name="Basu S."/>
            <person name="Bushmanova Y."/>
            <person name="van der Wel H."/>
            <person name="Katoh-Kurasawa M."/>
            <person name="Dinh C."/>
            <person name="Coutinho P.M."/>
            <person name="Saito T."/>
            <person name="Elias M."/>
            <person name="Schaap P."/>
            <person name="Kay R.R."/>
            <person name="Henrissat B."/>
            <person name="Eichinger L."/>
            <person name="Rivero F."/>
            <person name="Putnam N.H."/>
            <person name="West C.M."/>
            <person name="Loomis W.F."/>
            <person name="Chisholm R.L."/>
            <person name="Shaulsky G."/>
            <person name="Strassmann J.E."/>
            <person name="Queller D.C."/>
            <person name="Kuspa A."/>
            <person name="Grigoriev I.V."/>
        </authorList>
    </citation>
    <scope>NUCLEOTIDE SEQUENCE [LARGE SCALE GENOMIC DNA]</scope>
    <source>
        <strain evidence="5">QSDP1</strain>
    </source>
</reference>
<gene>
    <name evidence="4" type="ORF">DICPUDRAFT_43087</name>
</gene>
<dbReference type="InterPro" id="IPR050565">
    <property type="entry name" value="LYPA1-2/EST-like"/>
</dbReference>
<dbReference type="VEuPathDB" id="AmoebaDB:DICPUDRAFT_43087"/>
<dbReference type="OMA" id="SWFDIAN"/>
<dbReference type="STRING" id="5786.F1A3G2"/>
<sequence length="243" mass="27165">MSQYRSIGGILRSSLIVNEKKKHSASVIFAHGIGERGQLWADIIETIQSKGNQHIKFICPNSLVEPVSKYYDYPIRSWFNYSRLGQEDRKSLDFSAAAILSIIDNEVQNNNIHPERIIVGGFGQGGALALYSFFNGGYSLGGCFTLSGYLPLNHSFKNVILDSVNIKNPLLMLHGDQDELIDLSIGQQSFDFLKNKGCTNSEFIIYKDLGDGVCPKEIDDISIFLNNKLPNLNKIPKFENVNK</sequence>
<dbReference type="GO" id="GO:0005737">
    <property type="term" value="C:cytoplasm"/>
    <property type="evidence" value="ECO:0000318"/>
    <property type="project" value="GO_Central"/>
</dbReference>
<evidence type="ECO:0000313" key="5">
    <source>
        <dbReference type="Proteomes" id="UP000001064"/>
    </source>
</evidence>
<protein>
    <recommendedName>
        <fullName evidence="3">Phospholipase/carboxylesterase/thioesterase domain-containing protein</fullName>
    </recommendedName>
</protein>
<comment type="similarity">
    <text evidence="1">Belongs to the AB hydrolase superfamily. AB hydrolase 2 family.</text>
</comment>
<dbReference type="Gene3D" id="3.40.50.1820">
    <property type="entry name" value="alpha/beta hydrolase"/>
    <property type="match status" value="1"/>
</dbReference>
<dbReference type="GO" id="GO:0008474">
    <property type="term" value="F:palmitoyl-(protein) hydrolase activity"/>
    <property type="evidence" value="ECO:0000318"/>
    <property type="project" value="GO_Central"/>
</dbReference>
<dbReference type="SUPFAM" id="SSF53474">
    <property type="entry name" value="alpha/beta-Hydrolases"/>
    <property type="match status" value="1"/>
</dbReference>
<dbReference type="Pfam" id="PF02230">
    <property type="entry name" value="Abhydrolase_2"/>
    <property type="match status" value="1"/>
</dbReference>
<dbReference type="InterPro" id="IPR003140">
    <property type="entry name" value="PLipase/COase/thioEstase"/>
</dbReference>
<dbReference type="RefSeq" id="XP_003294207.1">
    <property type="nucleotide sequence ID" value="XM_003294159.1"/>
</dbReference>
<dbReference type="PANTHER" id="PTHR10655">
    <property type="entry name" value="LYSOPHOSPHOLIPASE-RELATED"/>
    <property type="match status" value="1"/>
</dbReference>
<name>F1A3G2_DICPU</name>
<evidence type="ECO:0000313" key="4">
    <source>
        <dbReference type="EMBL" id="EGC29270.1"/>
    </source>
</evidence>
<keyword evidence="5" id="KW-1185">Reference proteome</keyword>
<dbReference type="GeneID" id="10506280"/>
<dbReference type="InParanoid" id="F1A3G2"/>
<dbReference type="eggNOG" id="KOG2112">
    <property type="taxonomic scope" value="Eukaryota"/>
</dbReference>
<proteinExistence type="inferred from homology"/>
<accession>F1A3G2</accession>
<dbReference type="KEGG" id="dpp:DICPUDRAFT_43087"/>
<dbReference type="AlphaFoldDB" id="F1A3G2"/>
<dbReference type="InterPro" id="IPR029058">
    <property type="entry name" value="AB_hydrolase_fold"/>
</dbReference>
<feature type="domain" description="Phospholipase/carboxylesterase/thioesterase" evidence="3">
    <location>
        <begin position="14"/>
        <end position="227"/>
    </location>
</feature>
<evidence type="ECO:0000259" key="3">
    <source>
        <dbReference type="Pfam" id="PF02230"/>
    </source>
</evidence>
<keyword evidence="2" id="KW-0378">Hydrolase</keyword>
<organism evidence="4 5">
    <name type="scientific">Dictyostelium purpureum</name>
    <name type="common">Slime mold</name>
    <dbReference type="NCBI Taxonomy" id="5786"/>
    <lineage>
        <taxon>Eukaryota</taxon>
        <taxon>Amoebozoa</taxon>
        <taxon>Evosea</taxon>
        <taxon>Eumycetozoa</taxon>
        <taxon>Dictyostelia</taxon>
        <taxon>Dictyosteliales</taxon>
        <taxon>Dictyosteliaceae</taxon>
        <taxon>Dictyostelium</taxon>
    </lineage>
</organism>
<dbReference type="OrthoDB" id="2418081at2759"/>
<evidence type="ECO:0000256" key="1">
    <source>
        <dbReference type="ARBA" id="ARBA00006499"/>
    </source>
</evidence>
<dbReference type="PANTHER" id="PTHR10655:SF17">
    <property type="entry name" value="LYSOPHOSPHOLIPASE-LIKE PROTEIN 1"/>
    <property type="match status" value="1"/>
</dbReference>
<evidence type="ECO:0000256" key="2">
    <source>
        <dbReference type="ARBA" id="ARBA00022801"/>
    </source>
</evidence>
<dbReference type="EMBL" id="GL871457">
    <property type="protein sequence ID" value="EGC29270.1"/>
    <property type="molecule type" value="Genomic_DNA"/>
</dbReference>